<dbReference type="Proteomes" id="UP000187609">
    <property type="component" value="Unassembled WGS sequence"/>
</dbReference>
<keyword evidence="3" id="KW-0808">Transferase</keyword>
<dbReference type="GO" id="GO:0008374">
    <property type="term" value="F:O-acyltransferase activity"/>
    <property type="evidence" value="ECO:0007669"/>
    <property type="project" value="InterPro"/>
</dbReference>
<evidence type="ECO:0000256" key="9">
    <source>
        <dbReference type="SAM" id="Phobius"/>
    </source>
</evidence>
<dbReference type="InterPro" id="IPR017088">
    <property type="entry name" value="Wax_synthase_Magnoliopsida"/>
</dbReference>
<feature type="domain" description="Wax synthase" evidence="10">
    <location>
        <begin position="225"/>
        <end position="311"/>
    </location>
</feature>
<feature type="transmembrane region" description="Helical" evidence="9">
    <location>
        <begin position="51"/>
        <end position="69"/>
    </location>
</feature>
<proteinExistence type="inferred from homology"/>
<gene>
    <name evidence="11" type="primary">ASAT1_0</name>
    <name evidence="11" type="ORF">A4A49_30653</name>
</gene>
<dbReference type="PANTHER" id="PTHR31595">
    <property type="entry name" value="LONG-CHAIN-ALCOHOL O-FATTY-ACYLTRANSFERASE 3-RELATED"/>
    <property type="match status" value="1"/>
</dbReference>
<dbReference type="EMBL" id="MJEQ01003639">
    <property type="protein sequence ID" value="OIT22500.1"/>
    <property type="molecule type" value="Genomic_DNA"/>
</dbReference>
<feature type="transmembrane region" description="Helical" evidence="9">
    <location>
        <begin position="335"/>
        <end position="355"/>
    </location>
</feature>
<evidence type="ECO:0000256" key="5">
    <source>
        <dbReference type="ARBA" id="ARBA00022989"/>
    </source>
</evidence>
<dbReference type="InterPro" id="IPR032805">
    <property type="entry name" value="Wax_synthase_dom"/>
</dbReference>
<keyword evidence="8" id="KW-0012">Acyltransferase</keyword>
<dbReference type="InterPro" id="IPR044851">
    <property type="entry name" value="Wax_synthase"/>
</dbReference>
<protein>
    <submittedName>
        <fullName evidence="11">Acyl-coa--sterol o-acyltransferase 1</fullName>
    </submittedName>
</protein>
<reference evidence="11" key="1">
    <citation type="submission" date="2016-11" db="EMBL/GenBank/DDBJ databases">
        <title>The genome of Nicotiana attenuata.</title>
        <authorList>
            <person name="Xu S."/>
            <person name="Brockmoeller T."/>
            <person name="Gaquerel E."/>
            <person name="Navarro A."/>
            <person name="Kuhl H."/>
            <person name="Gase K."/>
            <person name="Ling Z."/>
            <person name="Zhou W."/>
            <person name="Kreitzer C."/>
            <person name="Stanke M."/>
            <person name="Tang H."/>
            <person name="Lyons E."/>
            <person name="Pandey P."/>
            <person name="Pandey S.P."/>
            <person name="Timmermann B."/>
            <person name="Baldwin I.T."/>
        </authorList>
    </citation>
    <scope>NUCLEOTIDE SEQUENCE [LARGE SCALE GENOMIC DNA]</scope>
    <source>
        <strain evidence="11">UT</strain>
    </source>
</reference>
<feature type="transmembrane region" description="Helical" evidence="9">
    <location>
        <begin position="194"/>
        <end position="216"/>
    </location>
</feature>
<name>A0A1J6K1F8_NICAT</name>
<evidence type="ECO:0000313" key="11">
    <source>
        <dbReference type="EMBL" id="OIT22500.1"/>
    </source>
</evidence>
<evidence type="ECO:0000313" key="12">
    <source>
        <dbReference type="Proteomes" id="UP000187609"/>
    </source>
</evidence>
<dbReference type="Pfam" id="PF13813">
    <property type="entry name" value="MBOAT_2"/>
    <property type="match status" value="1"/>
</dbReference>
<keyword evidence="6" id="KW-0443">Lipid metabolism</keyword>
<keyword evidence="7 9" id="KW-0472">Membrane</keyword>
<organism evidence="11 12">
    <name type="scientific">Nicotiana attenuata</name>
    <name type="common">Coyote tobacco</name>
    <dbReference type="NCBI Taxonomy" id="49451"/>
    <lineage>
        <taxon>Eukaryota</taxon>
        <taxon>Viridiplantae</taxon>
        <taxon>Streptophyta</taxon>
        <taxon>Embryophyta</taxon>
        <taxon>Tracheophyta</taxon>
        <taxon>Spermatophyta</taxon>
        <taxon>Magnoliopsida</taxon>
        <taxon>eudicotyledons</taxon>
        <taxon>Gunneridae</taxon>
        <taxon>Pentapetalae</taxon>
        <taxon>asterids</taxon>
        <taxon>lamiids</taxon>
        <taxon>Solanales</taxon>
        <taxon>Solanaceae</taxon>
        <taxon>Nicotianoideae</taxon>
        <taxon>Nicotianeae</taxon>
        <taxon>Nicotiana</taxon>
    </lineage>
</organism>
<comment type="caution">
    <text evidence="11">The sequence shown here is derived from an EMBL/GenBank/DDBJ whole genome shotgun (WGS) entry which is preliminary data.</text>
</comment>
<evidence type="ECO:0000256" key="4">
    <source>
        <dbReference type="ARBA" id="ARBA00022692"/>
    </source>
</evidence>
<keyword evidence="5 9" id="KW-1133">Transmembrane helix</keyword>
<feature type="transmembrane region" description="Helical" evidence="9">
    <location>
        <begin position="81"/>
        <end position="101"/>
    </location>
</feature>
<sequence length="394" mass="45438">MSKHKFKFQISFFNLTPNIFFKLQFLCPNLLKSSHLPKRRRNRREMEGQIHNFIVVWAIVLTSLCYSHTIAKFFPKGKSRFLAIIPIVCLFFILPLYLTYINLGSTTSFFIAWLANFKLLLFAFGKGPLSSTPPLPLSTFIPLACLPIKFQTSSTKTTQKSTKSTLNLVTKFALLAILIKVYNYKDHLNPKIILFFYCLHIYFVLEIMLTTVSTMVRVVSRVELEPPFDEPYKTSSLQDFWGRRWNLMVTNILRLTVYDPVRSIMSDRIPRKWAPLPAVLATFFVSGLMHELIFYYISRMNPSWEVTCFFIIHGVALTLEIVIKKLLNGKFLVPRIISGPLALGFIILTSFWLFFPPLLRGKPDVKGCTESLAFLEFIRYGKLVSPSNITCPLL</sequence>
<dbReference type="GO" id="GO:0006629">
    <property type="term" value="P:lipid metabolic process"/>
    <property type="evidence" value="ECO:0007669"/>
    <property type="project" value="UniProtKB-KW"/>
</dbReference>
<evidence type="ECO:0000256" key="6">
    <source>
        <dbReference type="ARBA" id="ARBA00023098"/>
    </source>
</evidence>
<dbReference type="Gramene" id="OIT22500">
    <property type="protein sequence ID" value="OIT22500"/>
    <property type="gene ID" value="A4A49_30653"/>
</dbReference>
<feature type="transmembrane region" description="Helical" evidence="9">
    <location>
        <begin position="273"/>
        <end position="297"/>
    </location>
</feature>
<evidence type="ECO:0000256" key="3">
    <source>
        <dbReference type="ARBA" id="ARBA00022679"/>
    </source>
</evidence>
<accession>A0A1J6K1F8</accession>
<dbReference type="PIRSF" id="PIRSF037006">
    <property type="entry name" value="Wax_synthase"/>
    <property type="match status" value="1"/>
</dbReference>
<keyword evidence="12" id="KW-1185">Reference proteome</keyword>
<dbReference type="STRING" id="49451.A0A1J6K1F8"/>
<dbReference type="PANTHER" id="PTHR31595:SF72">
    <property type="entry name" value="ACYL-COA--STEROL O-ACYLTRANSFERASE 1-LIKE"/>
    <property type="match status" value="1"/>
</dbReference>
<feature type="transmembrane region" description="Helical" evidence="9">
    <location>
        <begin position="303"/>
        <end position="323"/>
    </location>
</feature>
<evidence type="ECO:0000256" key="2">
    <source>
        <dbReference type="ARBA" id="ARBA00007282"/>
    </source>
</evidence>
<evidence type="ECO:0000256" key="7">
    <source>
        <dbReference type="ARBA" id="ARBA00023136"/>
    </source>
</evidence>
<evidence type="ECO:0000256" key="8">
    <source>
        <dbReference type="ARBA" id="ARBA00023315"/>
    </source>
</evidence>
<evidence type="ECO:0000256" key="1">
    <source>
        <dbReference type="ARBA" id="ARBA00004141"/>
    </source>
</evidence>
<evidence type="ECO:0000259" key="10">
    <source>
        <dbReference type="Pfam" id="PF13813"/>
    </source>
</evidence>
<dbReference type="GO" id="GO:0016020">
    <property type="term" value="C:membrane"/>
    <property type="evidence" value="ECO:0007669"/>
    <property type="project" value="UniProtKB-SubCell"/>
</dbReference>
<comment type="subcellular location">
    <subcellularLocation>
        <location evidence="1">Membrane</location>
        <topology evidence="1">Multi-pass membrane protein</topology>
    </subcellularLocation>
</comment>
<dbReference type="OMA" id="RTWEAWE"/>
<dbReference type="AlphaFoldDB" id="A0A1J6K1F8"/>
<keyword evidence="4 9" id="KW-0812">Transmembrane</keyword>
<comment type="similarity">
    <text evidence="2">Belongs to the wax synthase family.</text>
</comment>